<protein>
    <submittedName>
        <fullName evidence="2">Unannotated protein</fullName>
    </submittedName>
</protein>
<proteinExistence type="predicted"/>
<name>A0A6J6IYX4_9ZZZZ</name>
<feature type="domain" description="PH" evidence="1">
    <location>
        <begin position="46"/>
        <end position="151"/>
    </location>
</feature>
<gene>
    <name evidence="2" type="ORF">UFOPK2132_00158</name>
</gene>
<sequence length="162" mass="17764">MFELYQVGLAFVAALLGVIAWAGATWRKNSKAQDLELATPQYTEFSNVGTNGYYVATTFADRPLHRVSAHGLGFAGKAFVDVSDQAVRVHRIGERSFRIDSSALVDLGRTSGVIDKVVEKDGLLSLRWMLGATELETHLRFANSQSRDEIAHIVSKLIVGVK</sequence>
<accession>A0A6J6IYX4</accession>
<reference evidence="2" key="1">
    <citation type="submission" date="2020-05" db="EMBL/GenBank/DDBJ databases">
        <authorList>
            <person name="Chiriac C."/>
            <person name="Salcher M."/>
            <person name="Ghai R."/>
            <person name="Kavagutti S V."/>
        </authorList>
    </citation>
    <scope>NUCLEOTIDE SEQUENCE</scope>
</reference>
<evidence type="ECO:0000313" key="2">
    <source>
        <dbReference type="EMBL" id="CAB4629942.1"/>
    </source>
</evidence>
<evidence type="ECO:0000259" key="1">
    <source>
        <dbReference type="Pfam" id="PF25362"/>
    </source>
</evidence>
<dbReference type="Pfam" id="PF25362">
    <property type="entry name" value="bPH_11"/>
    <property type="match status" value="1"/>
</dbReference>
<dbReference type="EMBL" id="CAEZVU010000014">
    <property type="protein sequence ID" value="CAB4629942.1"/>
    <property type="molecule type" value="Genomic_DNA"/>
</dbReference>
<dbReference type="AlphaFoldDB" id="A0A6J6IYX4"/>
<organism evidence="2">
    <name type="scientific">freshwater metagenome</name>
    <dbReference type="NCBI Taxonomy" id="449393"/>
    <lineage>
        <taxon>unclassified sequences</taxon>
        <taxon>metagenomes</taxon>
        <taxon>ecological metagenomes</taxon>
    </lineage>
</organism>
<dbReference type="InterPro" id="IPR057446">
    <property type="entry name" value="PH_bac"/>
</dbReference>